<dbReference type="AlphaFoldDB" id="A0A2I0JVL3"/>
<sequence length="229" mass="26506">MEAVGCSSLVRLDRERGIRDIICKDMTDEGNRSQVIDAFGKRRFQGGFVTTWSRRSMISVEEDQRLDQVNLVLANPRSESEQLLRTSLKIKMHSLSFEVPYLCRALEDMFPIARWWFLLVCYQGRRRMARRGQVSEYSGDVHDWQVPCLFLVVDMLDLDEPLLLGLTRKFYLVMEAAYPSPMIAPCRTFRKHWACSPEGFSSCDFEPSSKSHRKVLLLWEMALQAGQAV</sequence>
<evidence type="ECO:0000313" key="2">
    <source>
        <dbReference type="Proteomes" id="UP000233551"/>
    </source>
</evidence>
<gene>
    <name evidence="1" type="ORF">CRG98_019347</name>
</gene>
<name>A0A2I0JVL3_PUNGR</name>
<keyword evidence="2" id="KW-1185">Reference proteome</keyword>
<dbReference type="EMBL" id="PGOL01001170">
    <property type="protein sequence ID" value="PKI60292.1"/>
    <property type="molecule type" value="Genomic_DNA"/>
</dbReference>
<comment type="caution">
    <text evidence="1">The sequence shown here is derived from an EMBL/GenBank/DDBJ whole genome shotgun (WGS) entry which is preliminary data.</text>
</comment>
<organism evidence="1 2">
    <name type="scientific">Punica granatum</name>
    <name type="common">Pomegranate</name>
    <dbReference type="NCBI Taxonomy" id="22663"/>
    <lineage>
        <taxon>Eukaryota</taxon>
        <taxon>Viridiplantae</taxon>
        <taxon>Streptophyta</taxon>
        <taxon>Embryophyta</taxon>
        <taxon>Tracheophyta</taxon>
        <taxon>Spermatophyta</taxon>
        <taxon>Magnoliopsida</taxon>
        <taxon>eudicotyledons</taxon>
        <taxon>Gunneridae</taxon>
        <taxon>Pentapetalae</taxon>
        <taxon>rosids</taxon>
        <taxon>malvids</taxon>
        <taxon>Myrtales</taxon>
        <taxon>Lythraceae</taxon>
        <taxon>Punica</taxon>
    </lineage>
</organism>
<protein>
    <submittedName>
        <fullName evidence="1">Uncharacterized protein</fullName>
    </submittedName>
</protein>
<dbReference type="Proteomes" id="UP000233551">
    <property type="component" value="Unassembled WGS sequence"/>
</dbReference>
<accession>A0A2I0JVL3</accession>
<proteinExistence type="predicted"/>
<reference evidence="1 2" key="1">
    <citation type="submission" date="2017-11" db="EMBL/GenBank/DDBJ databases">
        <title>De-novo sequencing of pomegranate (Punica granatum L.) genome.</title>
        <authorList>
            <person name="Akparov Z."/>
            <person name="Amiraslanov A."/>
            <person name="Hajiyeva S."/>
            <person name="Abbasov M."/>
            <person name="Kaur K."/>
            <person name="Hamwieh A."/>
            <person name="Solovyev V."/>
            <person name="Salamov A."/>
            <person name="Braich B."/>
            <person name="Kosarev P."/>
            <person name="Mahmoud A."/>
            <person name="Hajiyev E."/>
            <person name="Babayeva S."/>
            <person name="Izzatullayeva V."/>
            <person name="Mammadov A."/>
            <person name="Mammadov A."/>
            <person name="Sharifova S."/>
            <person name="Ojaghi J."/>
            <person name="Eynullazada K."/>
            <person name="Bayramov B."/>
            <person name="Abdulazimova A."/>
            <person name="Shahmuradov I."/>
        </authorList>
    </citation>
    <scope>NUCLEOTIDE SEQUENCE [LARGE SCALE GENOMIC DNA]</scope>
    <source>
        <strain evidence="2">cv. AG2017</strain>
        <tissue evidence="1">Leaf</tissue>
    </source>
</reference>
<evidence type="ECO:0000313" key="1">
    <source>
        <dbReference type="EMBL" id="PKI60292.1"/>
    </source>
</evidence>